<protein>
    <recommendedName>
        <fullName evidence="3">Ankyrin repeat domain-containing protein</fullName>
    </recommendedName>
</protein>
<dbReference type="SUPFAM" id="SSF48403">
    <property type="entry name" value="Ankyrin repeat"/>
    <property type="match status" value="1"/>
</dbReference>
<reference evidence="1" key="1">
    <citation type="submission" date="2022-03" db="EMBL/GenBank/DDBJ databases">
        <authorList>
            <person name="Sayadi A."/>
        </authorList>
    </citation>
    <scope>NUCLEOTIDE SEQUENCE</scope>
</reference>
<dbReference type="Gene3D" id="1.25.40.20">
    <property type="entry name" value="Ankyrin repeat-containing domain"/>
    <property type="match status" value="1"/>
</dbReference>
<organism evidence="1 2">
    <name type="scientific">Acanthoscelides obtectus</name>
    <name type="common">Bean weevil</name>
    <name type="synonym">Bruchus obtectus</name>
    <dbReference type="NCBI Taxonomy" id="200917"/>
    <lineage>
        <taxon>Eukaryota</taxon>
        <taxon>Metazoa</taxon>
        <taxon>Ecdysozoa</taxon>
        <taxon>Arthropoda</taxon>
        <taxon>Hexapoda</taxon>
        <taxon>Insecta</taxon>
        <taxon>Pterygota</taxon>
        <taxon>Neoptera</taxon>
        <taxon>Endopterygota</taxon>
        <taxon>Coleoptera</taxon>
        <taxon>Polyphaga</taxon>
        <taxon>Cucujiformia</taxon>
        <taxon>Chrysomeloidea</taxon>
        <taxon>Chrysomelidae</taxon>
        <taxon>Bruchinae</taxon>
        <taxon>Bruchini</taxon>
        <taxon>Acanthoscelides</taxon>
    </lineage>
</organism>
<evidence type="ECO:0000313" key="1">
    <source>
        <dbReference type="EMBL" id="CAH1999930.1"/>
    </source>
</evidence>
<dbReference type="EMBL" id="CAKOFQ010007384">
    <property type="protein sequence ID" value="CAH1999930.1"/>
    <property type="molecule type" value="Genomic_DNA"/>
</dbReference>
<evidence type="ECO:0008006" key="3">
    <source>
        <dbReference type="Google" id="ProtNLM"/>
    </source>
</evidence>
<dbReference type="Proteomes" id="UP001152888">
    <property type="component" value="Unassembled WGS sequence"/>
</dbReference>
<evidence type="ECO:0000313" key="2">
    <source>
        <dbReference type="Proteomes" id="UP001152888"/>
    </source>
</evidence>
<dbReference type="InterPro" id="IPR036770">
    <property type="entry name" value="Ankyrin_rpt-contain_sf"/>
</dbReference>
<comment type="caution">
    <text evidence="1">The sequence shown here is derived from an EMBL/GenBank/DDBJ whole genome shotgun (WGS) entry which is preliminary data.</text>
</comment>
<sequence length="68" mass="7883">MNDERFLVSGWEDDINDIDETRNPTDTLEKKILDACENGTLEEVKKILEEHPDLVGVRDKDGYTPLHR</sequence>
<name>A0A9P0LS61_ACAOB</name>
<dbReference type="AlphaFoldDB" id="A0A9P0LS61"/>
<accession>A0A9P0LS61</accession>
<keyword evidence="2" id="KW-1185">Reference proteome</keyword>
<proteinExistence type="predicted"/>
<gene>
    <name evidence="1" type="ORF">ACAOBT_LOCUS25252</name>
</gene>
<dbReference type="OrthoDB" id="19174at2759"/>